<evidence type="ECO:0000313" key="3">
    <source>
        <dbReference type="Proteomes" id="UP000236291"/>
    </source>
</evidence>
<dbReference type="Proteomes" id="UP000236291">
    <property type="component" value="Unassembled WGS sequence"/>
</dbReference>
<dbReference type="EMBL" id="ASHM01050013">
    <property type="protein sequence ID" value="PNX85966.1"/>
    <property type="molecule type" value="Genomic_DNA"/>
</dbReference>
<gene>
    <name evidence="2" type="ORF">L195_g042041</name>
</gene>
<accession>A0A2K3M598</accession>
<comment type="caution">
    <text evidence="2">The sequence shown here is derived from an EMBL/GenBank/DDBJ whole genome shotgun (WGS) entry which is preliminary data.</text>
</comment>
<evidence type="ECO:0000256" key="1">
    <source>
        <dbReference type="SAM" id="SignalP"/>
    </source>
</evidence>
<reference evidence="2 3" key="2">
    <citation type="journal article" date="2017" name="Front. Plant Sci.">
        <title>Gene Classification and Mining of Molecular Markers Useful in Red Clover (Trifolium pratense) Breeding.</title>
        <authorList>
            <person name="Istvanek J."/>
            <person name="Dluhosova J."/>
            <person name="Dluhos P."/>
            <person name="Patkova L."/>
            <person name="Nedelnik J."/>
            <person name="Repkova J."/>
        </authorList>
    </citation>
    <scope>NUCLEOTIDE SEQUENCE [LARGE SCALE GENOMIC DNA]</scope>
    <source>
        <strain evidence="3">cv. Tatra</strain>
        <tissue evidence="2">Young leaves</tissue>
    </source>
</reference>
<feature type="chain" id="PRO_5014451895" evidence="1">
    <location>
        <begin position="21"/>
        <end position="149"/>
    </location>
</feature>
<keyword evidence="1" id="KW-0732">Signal</keyword>
<proteinExistence type="predicted"/>
<name>A0A2K3M598_TRIPR</name>
<feature type="signal peptide" evidence="1">
    <location>
        <begin position="1"/>
        <end position="20"/>
    </location>
</feature>
<protein>
    <submittedName>
        <fullName evidence="2">Uncharacterized protein</fullName>
    </submittedName>
</protein>
<organism evidence="2 3">
    <name type="scientific">Trifolium pratense</name>
    <name type="common">Red clover</name>
    <dbReference type="NCBI Taxonomy" id="57577"/>
    <lineage>
        <taxon>Eukaryota</taxon>
        <taxon>Viridiplantae</taxon>
        <taxon>Streptophyta</taxon>
        <taxon>Embryophyta</taxon>
        <taxon>Tracheophyta</taxon>
        <taxon>Spermatophyta</taxon>
        <taxon>Magnoliopsida</taxon>
        <taxon>eudicotyledons</taxon>
        <taxon>Gunneridae</taxon>
        <taxon>Pentapetalae</taxon>
        <taxon>rosids</taxon>
        <taxon>fabids</taxon>
        <taxon>Fabales</taxon>
        <taxon>Fabaceae</taxon>
        <taxon>Papilionoideae</taxon>
        <taxon>50 kb inversion clade</taxon>
        <taxon>NPAAA clade</taxon>
        <taxon>Hologalegina</taxon>
        <taxon>IRL clade</taxon>
        <taxon>Trifolieae</taxon>
        <taxon>Trifolium</taxon>
    </lineage>
</organism>
<sequence length="149" mass="15664">MASSIFAIILLSSSLKVGNILITSSVFCHNPPLPPPQSPSQSVSCNVSMPSALAIPTRPPTICANVDQPRTLTRRLISCAPSPFPTIFPSPCLSPLAIPTRPPTLHSDSDTFGADAQIALRCLVCPTHLDVMVPVWASAAGVSADPIWL</sequence>
<reference evidence="2 3" key="1">
    <citation type="journal article" date="2014" name="Am. J. Bot.">
        <title>Genome assembly and annotation for red clover (Trifolium pratense; Fabaceae).</title>
        <authorList>
            <person name="Istvanek J."/>
            <person name="Jaros M."/>
            <person name="Krenek A."/>
            <person name="Repkova J."/>
        </authorList>
    </citation>
    <scope>NUCLEOTIDE SEQUENCE [LARGE SCALE GENOMIC DNA]</scope>
    <source>
        <strain evidence="3">cv. Tatra</strain>
        <tissue evidence="2">Young leaves</tissue>
    </source>
</reference>
<evidence type="ECO:0000313" key="2">
    <source>
        <dbReference type="EMBL" id="PNX85966.1"/>
    </source>
</evidence>
<dbReference type="AlphaFoldDB" id="A0A2K3M598"/>